<name>A0A6A7KAF1_9FIRM</name>
<keyword evidence="3" id="KW-1185">Reference proteome</keyword>
<feature type="transmembrane region" description="Helical" evidence="1">
    <location>
        <begin position="39"/>
        <end position="57"/>
    </location>
</feature>
<dbReference type="Pfam" id="PF09605">
    <property type="entry name" value="Trep_Strep"/>
    <property type="match status" value="1"/>
</dbReference>
<dbReference type="InterPro" id="IPR011733">
    <property type="entry name" value="CHP02185_IM"/>
</dbReference>
<feature type="transmembrane region" description="Helical" evidence="1">
    <location>
        <begin position="12"/>
        <end position="33"/>
    </location>
</feature>
<protein>
    <submittedName>
        <fullName evidence="2">MptD family putative ECF transporter S component</fullName>
    </submittedName>
</protein>
<feature type="transmembrane region" description="Helical" evidence="1">
    <location>
        <begin position="111"/>
        <end position="131"/>
    </location>
</feature>
<dbReference type="NCBIfam" id="TIGR02185">
    <property type="entry name" value="Trep_Strep"/>
    <property type="match status" value="1"/>
</dbReference>
<gene>
    <name evidence="2" type="ORF">GC105_11830</name>
</gene>
<feature type="transmembrane region" description="Helical" evidence="1">
    <location>
        <begin position="158"/>
        <end position="178"/>
    </location>
</feature>
<evidence type="ECO:0000313" key="3">
    <source>
        <dbReference type="Proteomes" id="UP000440004"/>
    </source>
</evidence>
<feature type="transmembrane region" description="Helical" evidence="1">
    <location>
        <begin position="86"/>
        <end position="104"/>
    </location>
</feature>
<dbReference type="AlphaFoldDB" id="A0A6A7KAF1"/>
<accession>A0A6A7KAF1</accession>
<keyword evidence="1" id="KW-0472">Membrane</keyword>
<dbReference type="EMBL" id="WHNX01000019">
    <property type="protein sequence ID" value="MPW26480.1"/>
    <property type="molecule type" value="Genomic_DNA"/>
</dbReference>
<evidence type="ECO:0000313" key="2">
    <source>
        <dbReference type="EMBL" id="MPW26480.1"/>
    </source>
</evidence>
<keyword evidence="1" id="KW-1133">Transmembrane helix</keyword>
<proteinExistence type="predicted"/>
<evidence type="ECO:0000256" key="1">
    <source>
        <dbReference type="SAM" id="Phobius"/>
    </source>
</evidence>
<feature type="transmembrane region" description="Helical" evidence="1">
    <location>
        <begin position="64"/>
        <end position="80"/>
    </location>
</feature>
<keyword evidence="1" id="KW-0812">Transmembrane</keyword>
<dbReference type="RefSeq" id="WP_152805035.1">
    <property type="nucleotide sequence ID" value="NZ_WHNX01000019.1"/>
</dbReference>
<sequence>MDNKLKTKDLISAGIFGAMYIIVMVATVTVVGFIPITYIFAPFFAGITCGTVYMLYIMKVPKRGAILILSILVGLVILSGTWISGVYAVICGIIAEILFGMGNYKSMKFATASFCAFACTTVGPFLAILIAKDSFLASVVQYYGQEYADKLDALTPSWIILVLIALGIIGGFIGATIGKKILKKHFEKAGVV</sequence>
<comment type="caution">
    <text evidence="2">The sequence shown here is derived from an EMBL/GenBank/DDBJ whole genome shotgun (WGS) entry which is preliminary data.</text>
</comment>
<reference evidence="2 3" key="1">
    <citation type="submission" date="2019-10" db="EMBL/GenBank/DDBJ databases">
        <title>Alkalibaculum tamaniensis sp.nov., a new alkaliphilic acetogen, isolated on methoxylated aromatics from a mud volcano.</title>
        <authorList>
            <person name="Khomyakova M.A."/>
            <person name="Merkel A.Y."/>
            <person name="Bonch-Osmolovskaya E.A."/>
            <person name="Slobodkin A.I."/>
        </authorList>
    </citation>
    <scope>NUCLEOTIDE SEQUENCE [LARGE SCALE GENOMIC DNA]</scope>
    <source>
        <strain evidence="2 3">M08DMB</strain>
    </source>
</reference>
<dbReference type="Proteomes" id="UP000440004">
    <property type="component" value="Unassembled WGS sequence"/>
</dbReference>
<organism evidence="2 3">
    <name type="scientific">Alkalibaculum sporogenes</name>
    <dbReference type="NCBI Taxonomy" id="2655001"/>
    <lineage>
        <taxon>Bacteria</taxon>
        <taxon>Bacillati</taxon>
        <taxon>Bacillota</taxon>
        <taxon>Clostridia</taxon>
        <taxon>Eubacteriales</taxon>
        <taxon>Eubacteriaceae</taxon>
        <taxon>Alkalibaculum</taxon>
    </lineage>
</organism>